<feature type="transmembrane region" description="Helical" evidence="8">
    <location>
        <begin position="343"/>
        <end position="361"/>
    </location>
</feature>
<dbReference type="InterPro" id="IPR011701">
    <property type="entry name" value="MFS"/>
</dbReference>
<feature type="region of interest" description="Disordered" evidence="7">
    <location>
        <begin position="821"/>
        <end position="850"/>
    </location>
</feature>
<dbReference type="Gene3D" id="1.20.1250.20">
    <property type="entry name" value="MFS general substrate transporter like domains"/>
    <property type="match status" value="1"/>
</dbReference>
<dbReference type="EMBL" id="JAUJDW010000051">
    <property type="protein sequence ID" value="KAK0647331.1"/>
    <property type="molecule type" value="Genomic_DNA"/>
</dbReference>
<keyword evidence="4 8" id="KW-1133">Transmembrane helix</keyword>
<dbReference type="InterPro" id="IPR036259">
    <property type="entry name" value="MFS_trans_sf"/>
</dbReference>
<keyword evidence="5 8" id="KW-0472">Membrane</keyword>
<feature type="transmembrane region" description="Helical" evidence="8">
    <location>
        <begin position="204"/>
        <end position="224"/>
    </location>
</feature>
<dbReference type="FunFam" id="1.20.1250.20:FF:000065">
    <property type="entry name" value="Putative MFS pantothenate transporter"/>
    <property type="match status" value="1"/>
</dbReference>
<evidence type="ECO:0000256" key="4">
    <source>
        <dbReference type="ARBA" id="ARBA00022989"/>
    </source>
</evidence>
<evidence type="ECO:0000256" key="7">
    <source>
        <dbReference type="SAM" id="MobiDB-lite"/>
    </source>
</evidence>
<dbReference type="SUPFAM" id="SSF103473">
    <property type="entry name" value="MFS general substrate transporter"/>
    <property type="match status" value="1"/>
</dbReference>
<feature type="compositionally biased region" description="Gly residues" evidence="7">
    <location>
        <begin position="737"/>
        <end position="746"/>
    </location>
</feature>
<feature type="transmembrane region" description="Helical" evidence="8">
    <location>
        <begin position="367"/>
        <end position="387"/>
    </location>
</feature>
<dbReference type="GO" id="GO:0016020">
    <property type="term" value="C:membrane"/>
    <property type="evidence" value="ECO:0007669"/>
    <property type="project" value="UniProtKB-SubCell"/>
</dbReference>
<evidence type="ECO:0000256" key="3">
    <source>
        <dbReference type="ARBA" id="ARBA00022692"/>
    </source>
</evidence>
<feature type="transmembrane region" description="Helical" evidence="8">
    <location>
        <begin position="108"/>
        <end position="126"/>
    </location>
</feature>
<feature type="transmembrane region" description="Helical" evidence="8">
    <location>
        <begin position="432"/>
        <end position="450"/>
    </location>
</feature>
<protein>
    <submittedName>
        <fullName evidence="9">Transporter SEO1</fullName>
    </submittedName>
</protein>
<feature type="transmembrane region" description="Helical" evidence="8">
    <location>
        <begin position="273"/>
        <end position="298"/>
    </location>
</feature>
<feature type="transmembrane region" description="Helical" evidence="8">
    <location>
        <begin position="462"/>
        <end position="482"/>
    </location>
</feature>
<dbReference type="Pfam" id="PF07690">
    <property type="entry name" value="MFS_1"/>
    <property type="match status" value="1"/>
</dbReference>
<reference evidence="9" key="1">
    <citation type="submission" date="2023-06" db="EMBL/GenBank/DDBJ databases">
        <title>Multi-omics analyses reveal the molecular pathogenesis toolkit of Lasiodiplodia hormozganensis, a cross-kingdom pathogen.</title>
        <authorList>
            <person name="Felix C."/>
            <person name="Meneses R."/>
            <person name="Goncalves M.F.M."/>
            <person name="Tilleman L."/>
            <person name="Duarte A.S."/>
            <person name="Jorrin-Novo J.V."/>
            <person name="Van De Peer Y."/>
            <person name="Deforce D."/>
            <person name="Van Nieuwerburgh F."/>
            <person name="Esteves A.C."/>
            <person name="Alves A."/>
        </authorList>
    </citation>
    <scope>NUCLEOTIDE SEQUENCE</scope>
    <source>
        <strain evidence="9">CBS 339.90</strain>
    </source>
</reference>
<feature type="region of interest" description="Disordered" evidence="7">
    <location>
        <begin position="658"/>
        <end position="693"/>
    </location>
</feature>
<feature type="transmembrane region" description="Helical" evidence="8">
    <location>
        <begin position="399"/>
        <end position="420"/>
    </location>
</feature>
<gene>
    <name evidence="9" type="primary">SEO1_2</name>
    <name evidence="9" type="ORF">DIS24_g7854</name>
</gene>
<proteinExistence type="inferred from homology"/>
<evidence type="ECO:0000256" key="6">
    <source>
        <dbReference type="ARBA" id="ARBA00037968"/>
    </source>
</evidence>
<dbReference type="SUPFAM" id="SSF49503">
    <property type="entry name" value="Cupredoxins"/>
    <property type="match status" value="1"/>
</dbReference>
<dbReference type="Proteomes" id="UP001175001">
    <property type="component" value="Unassembled WGS sequence"/>
</dbReference>
<comment type="subcellular location">
    <subcellularLocation>
        <location evidence="1">Membrane</location>
        <topology evidence="1">Multi-pass membrane protein</topology>
    </subcellularLocation>
</comment>
<dbReference type="PANTHER" id="PTHR43791">
    <property type="entry name" value="PERMEASE-RELATED"/>
    <property type="match status" value="1"/>
</dbReference>
<keyword evidence="3 8" id="KW-0812">Transmembrane</keyword>
<feature type="transmembrane region" description="Helical" evidence="8">
    <location>
        <begin position="138"/>
        <end position="158"/>
    </location>
</feature>
<feature type="transmembrane region" description="Helical" evidence="8">
    <location>
        <begin position="318"/>
        <end position="336"/>
    </location>
</feature>
<evidence type="ECO:0000256" key="1">
    <source>
        <dbReference type="ARBA" id="ARBA00004141"/>
    </source>
</evidence>
<comment type="caution">
    <text evidence="9">The sequence shown here is derived from an EMBL/GenBank/DDBJ whole genome shotgun (WGS) entry which is preliminary data.</text>
</comment>
<keyword evidence="10" id="KW-1185">Reference proteome</keyword>
<keyword evidence="2" id="KW-0813">Transport</keyword>
<evidence type="ECO:0000256" key="8">
    <source>
        <dbReference type="SAM" id="Phobius"/>
    </source>
</evidence>
<accession>A0AA40CQA4</accession>
<dbReference type="CDD" id="cd00920">
    <property type="entry name" value="Cupredoxin"/>
    <property type="match status" value="1"/>
</dbReference>
<evidence type="ECO:0000313" key="10">
    <source>
        <dbReference type="Proteomes" id="UP001175001"/>
    </source>
</evidence>
<evidence type="ECO:0000256" key="5">
    <source>
        <dbReference type="ARBA" id="ARBA00023136"/>
    </source>
</evidence>
<feature type="transmembrane region" description="Helical" evidence="8">
    <location>
        <begin position="80"/>
        <end position="101"/>
    </location>
</feature>
<feature type="region of interest" description="Disordered" evidence="7">
    <location>
        <begin position="729"/>
        <end position="771"/>
    </location>
</feature>
<feature type="transmembrane region" description="Helical" evidence="8">
    <location>
        <begin position="697"/>
        <end position="719"/>
    </location>
</feature>
<organism evidence="9 10">
    <name type="scientific">Lasiodiplodia hormozganensis</name>
    <dbReference type="NCBI Taxonomy" id="869390"/>
    <lineage>
        <taxon>Eukaryota</taxon>
        <taxon>Fungi</taxon>
        <taxon>Dikarya</taxon>
        <taxon>Ascomycota</taxon>
        <taxon>Pezizomycotina</taxon>
        <taxon>Dothideomycetes</taxon>
        <taxon>Dothideomycetes incertae sedis</taxon>
        <taxon>Botryosphaeriales</taxon>
        <taxon>Botryosphaeriaceae</taxon>
        <taxon>Lasiodiplodia</taxon>
    </lineage>
</organism>
<evidence type="ECO:0000256" key="2">
    <source>
        <dbReference type="ARBA" id="ARBA00022448"/>
    </source>
</evidence>
<comment type="similarity">
    <text evidence="6">Belongs to the major facilitator superfamily. Allantoate permease family.</text>
</comment>
<sequence>MVSAPSIVPSIVPQRAKHWYDWFADDDTPEERKLIVKLDLLIVPYAFLVYWLKYLDQANINNAYVAGLSDELGFHGNELVHLQTMYTVGAVVGQLPFAWLFTKVRMHWLLPGMDLAWGVFTLLQYRANGYSEMMAYRFLVGLFESAYFPAVHFVLGAFYRGTELGRRGGVFYVGLTLGTLTAGLIQSAATSTLEGVHGLSGWRWMYIICSCMTFFMGIVGFFIFPGTPDMPNKLVLNDHDIELAKRRLEKDGPRASGQLTWRTVKSVLTRKKFYCILIWCILFWNTSINTSSGAYLLWIKSLKRFSSATVNSLGATAPAIGIFYVLFICFGADLFLGRAGAITLSYVWNSIGMIILCIWHVPESAKWFAFNTFYASVAMSSVLYGWANDIMRHHPDERAFTLIAMNTIAQSTTAWTPLLVFKTVEAPRYPKGYPFVLACTIGTIGMTFVVRHVHKREEDNHIMIQLVLAAIALILAYLRALVSAQNDVSILGTTLPPSTTTSKDISAANVGTSTSTSGPATITITVNRVSNMFVPENITAQVGDVVKFEFWPTNNSVARSDFGYPCIPYELTGTSRAESSFWSGFKPIVANLAQVNITELPAYYIVINRVTPLWFYNSAPDACIKYQMVGVINPASPTQLAVQKRAAAAATLALSPGEALPQGSTLSSSSPSSSANATASATPTSTPSSSKSVSPGAIAGIAIGCLVSSALVGAGIWSLRHWRKRHIPTGHERKWDGGGGDSGGSSGKAYSELDATTPRSATVSELPGSGEETMMSIDSAVVGSSPYAVSPPWTPPGVWQGQTGRQTVVSELSAYGELRKDQVPSVPPDKRLPQLPEVHMEKEGPFELKG</sequence>
<evidence type="ECO:0000313" key="9">
    <source>
        <dbReference type="EMBL" id="KAK0647331.1"/>
    </source>
</evidence>
<dbReference type="AlphaFoldDB" id="A0AA40CQA4"/>
<dbReference type="InterPro" id="IPR008972">
    <property type="entry name" value="Cupredoxin"/>
</dbReference>
<name>A0AA40CQA4_9PEZI</name>
<dbReference type="PANTHER" id="PTHR43791:SF15">
    <property type="entry name" value="TRANSPORTER SEO1-RELATED"/>
    <property type="match status" value="1"/>
</dbReference>
<dbReference type="GO" id="GO:0022857">
    <property type="term" value="F:transmembrane transporter activity"/>
    <property type="evidence" value="ECO:0007669"/>
    <property type="project" value="InterPro"/>
</dbReference>
<feature type="transmembrane region" description="Helical" evidence="8">
    <location>
        <begin position="170"/>
        <end position="189"/>
    </location>
</feature>